<feature type="transmembrane region" description="Helical" evidence="6">
    <location>
        <begin position="244"/>
        <end position="265"/>
    </location>
</feature>
<keyword evidence="8" id="KW-1185">Reference proteome</keyword>
<dbReference type="OrthoDB" id="512217at2"/>
<feature type="transmembrane region" description="Helical" evidence="6">
    <location>
        <begin position="360"/>
        <end position="379"/>
    </location>
</feature>
<feature type="transmembrane region" description="Helical" evidence="6">
    <location>
        <begin position="30"/>
        <end position="50"/>
    </location>
</feature>
<dbReference type="EMBL" id="RBCJ01000003">
    <property type="protein sequence ID" value="RKN79760.1"/>
    <property type="molecule type" value="Genomic_DNA"/>
</dbReference>
<organism evidence="7 8">
    <name type="scientific">Ulvibacterium marinum</name>
    <dbReference type="NCBI Taxonomy" id="2419782"/>
    <lineage>
        <taxon>Bacteria</taxon>
        <taxon>Pseudomonadati</taxon>
        <taxon>Bacteroidota</taxon>
        <taxon>Flavobacteriia</taxon>
        <taxon>Flavobacteriales</taxon>
        <taxon>Flavobacteriaceae</taxon>
        <taxon>Ulvibacterium</taxon>
    </lineage>
</organism>
<dbReference type="GO" id="GO:0005886">
    <property type="term" value="C:plasma membrane"/>
    <property type="evidence" value="ECO:0007669"/>
    <property type="project" value="UniProtKB-SubCell"/>
</dbReference>
<evidence type="ECO:0000256" key="5">
    <source>
        <dbReference type="ARBA" id="ARBA00023136"/>
    </source>
</evidence>
<feature type="transmembrane region" description="Helical" evidence="6">
    <location>
        <begin position="145"/>
        <end position="165"/>
    </location>
</feature>
<dbReference type="Pfam" id="PF01943">
    <property type="entry name" value="Polysacc_synt"/>
    <property type="match status" value="1"/>
</dbReference>
<dbReference type="RefSeq" id="WP_120712568.1">
    <property type="nucleotide sequence ID" value="NZ_RBCJ01000003.1"/>
</dbReference>
<dbReference type="InterPro" id="IPR050833">
    <property type="entry name" value="Poly_Biosynth_Transport"/>
</dbReference>
<sequence>MKKTFDWIHGFLGIKSNRTKNITKHISWSVLYKIGSVISNFLLVPLTINHLSLNSYGIWLTISSFIAWFSFLDIGLENGLRNKFAEAQVEGNVQKARALVSSGYFTIGTISLVLVTCFFFISQYIDWYEVFNTSPMEEEGLELLIPLLITLFGLQLVAKLITAIYKGDQKHSIQDKIQFITQIFSLICIWILIQIDRSSLIVYALVFSSLPLLVLLLVNLYAFRTRYRRFLPSTKLWKRKYLKEITSLGFNFFIIQIATVVLFSTDNFIITQLFSPKEVVPYNVTYKYFSIIIIAYTILTTPYWSAFTEAYASGDFNWIKNSVRNIQRIWLIIPVALVIMILMSDWFYEVWVGNQVHVPKHLSISMAFFVAILSFNMVYVSFINGIGKLRLQLLSSIFVMLINIPLSIYFGKYLGFGTTGVILATCFCLLITLVLWPIQYSKLINSTAKGIWNK</sequence>
<dbReference type="InterPro" id="IPR002797">
    <property type="entry name" value="Polysacc_synth"/>
</dbReference>
<feature type="transmembrane region" description="Helical" evidence="6">
    <location>
        <begin position="285"/>
        <end position="307"/>
    </location>
</feature>
<feature type="transmembrane region" description="Helical" evidence="6">
    <location>
        <begin position="104"/>
        <end position="125"/>
    </location>
</feature>
<feature type="transmembrane region" description="Helical" evidence="6">
    <location>
        <begin position="416"/>
        <end position="436"/>
    </location>
</feature>
<keyword evidence="3 6" id="KW-0812">Transmembrane</keyword>
<name>A0A3B0C3D9_9FLAO</name>
<reference evidence="7 8" key="1">
    <citation type="submission" date="2018-10" db="EMBL/GenBank/DDBJ databases">
        <title>Ulvibacterium marinum gen. nov., sp. nov., a novel marine bacterium of the family Flavobacteriaceae, isolated from a culture of the green alga Ulva prolifera.</title>
        <authorList>
            <person name="Zhang Z."/>
        </authorList>
    </citation>
    <scope>NUCLEOTIDE SEQUENCE [LARGE SCALE GENOMIC DNA]</scope>
    <source>
        <strain evidence="7 8">CCMM003</strain>
    </source>
</reference>
<proteinExistence type="predicted"/>
<dbReference type="CDD" id="cd12082">
    <property type="entry name" value="MATE_like"/>
    <property type="match status" value="1"/>
</dbReference>
<protein>
    <submittedName>
        <fullName evidence="7">MATE family efflux transporter</fullName>
    </submittedName>
</protein>
<evidence type="ECO:0000256" key="4">
    <source>
        <dbReference type="ARBA" id="ARBA00022989"/>
    </source>
</evidence>
<keyword evidence="4 6" id="KW-1133">Transmembrane helix</keyword>
<comment type="subcellular location">
    <subcellularLocation>
        <location evidence="1">Cell membrane</location>
        <topology evidence="1">Multi-pass membrane protein</topology>
    </subcellularLocation>
</comment>
<evidence type="ECO:0000256" key="2">
    <source>
        <dbReference type="ARBA" id="ARBA00022475"/>
    </source>
</evidence>
<evidence type="ECO:0000313" key="8">
    <source>
        <dbReference type="Proteomes" id="UP000276603"/>
    </source>
</evidence>
<evidence type="ECO:0000256" key="6">
    <source>
        <dbReference type="SAM" id="Phobius"/>
    </source>
</evidence>
<comment type="caution">
    <text evidence="7">The sequence shown here is derived from an EMBL/GenBank/DDBJ whole genome shotgun (WGS) entry which is preliminary data.</text>
</comment>
<feature type="transmembrane region" description="Helical" evidence="6">
    <location>
        <begin position="56"/>
        <end position="76"/>
    </location>
</feature>
<feature type="transmembrane region" description="Helical" evidence="6">
    <location>
        <begin position="391"/>
        <end position="410"/>
    </location>
</feature>
<keyword evidence="2" id="KW-1003">Cell membrane</keyword>
<accession>A0A3B0C3D9</accession>
<dbReference type="PANTHER" id="PTHR30250">
    <property type="entry name" value="PST FAMILY PREDICTED COLANIC ACID TRANSPORTER"/>
    <property type="match status" value="1"/>
</dbReference>
<dbReference type="Proteomes" id="UP000276603">
    <property type="component" value="Unassembled WGS sequence"/>
</dbReference>
<feature type="transmembrane region" description="Helical" evidence="6">
    <location>
        <begin position="201"/>
        <end position="223"/>
    </location>
</feature>
<evidence type="ECO:0000256" key="3">
    <source>
        <dbReference type="ARBA" id="ARBA00022692"/>
    </source>
</evidence>
<keyword evidence="5 6" id="KW-0472">Membrane</keyword>
<feature type="transmembrane region" description="Helical" evidence="6">
    <location>
        <begin position="328"/>
        <end position="348"/>
    </location>
</feature>
<dbReference type="AlphaFoldDB" id="A0A3B0C3D9"/>
<dbReference type="PANTHER" id="PTHR30250:SF11">
    <property type="entry name" value="O-ANTIGEN TRANSPORTER-RELATED"/>
    <property type="match status" value="1"/>
</dbReference>
<evidence type="ECO:0000313" key="7">
    <source>
        <dbReference type="EMBL" id="RKN79760.1"/>
    </source>
</evidence>
<feature type="transmembrane region" description="Helical" evidence="6">
    <location>
        <begin position="177"/>
        <end position="195"/>
    </location>
</feature>
<evidence type="ECO:0000256" key="1">
    <source>
        <dbReference type="ARBA" id="ARBA00004651"/>
    </source>
</evidence>
<gene>
    <name evidence="7" type="ORF">D7Z94_15885</name>
</gene>